<evidence type="ECO:0000256" key="14">
    <source>
        <dbReference type="HAMAP-Rule" id="MF_00052"/>
    </source>
</evidence>
<dbReference type="Pfam" id="PF01351">
    <property type="entry name" value="RNase_HII"/>
    <property type="match status" value="1"/>
</dbReference>
<dbReference type="PROSITE" id="PS51975">
    <property type="entry name" value="RNASE_H_2"/>
    <property type="match status" value="1"/>
</dbReference>
<feature type="domain" description="RNase H type-2" evidence="17">
    <location>
        <begin position="27"/>
        <end position="215"/>
    </location>
</feature>
<sequence length="215" mass="23078">MTLTLFGDEPAPTMWEFEDLARRQGYRSIAGIDEAGRGPLAGPVVAAAVILDSGSVVDGINDSKKLTEKQREGLFDRIMATALAVGVGIMDHDVVDRDNILQATLAAMKQAVAQLATAPDFLLIDGISMIPLAVPQRTIKQGDGRSVSIAAASIIAKVTRDRMMVEYDRLYPGYGLAGHKGYGSQAHLEAIARLGPSPIHRTTFRGVREHVRSGE</sequence>
<dbReference type="OrthoDB" id="9803420at2"/>
<evidence type="ECO:0000256" key="6">
    <source>
        <dbReference type="ARBA" id="ARBA00012180"/>
    </source>
</evidence>
<evidence type="ECO:0000256" key="9">
    <source>
        <dbReference type="ARBA" id="ARBA00022722"/>
    </source>
</evidence>
<evidence type="ECO:0000256" key="11">
    <source>
        <dbReference type="ARBA" id="ARBA00022759"/>
    </source>
</evidence>
<evidence type="ECO:0000256" key="8">
    <source>
        <dbReference type="ARBA" id="ARBA00022490"/>
    </source>
</evidence>
<evidence type="ECO:0000256" key="1">
    <source>
        <dbReference type="ARBA" id="ARBA00000077"/>
    </source>
</evidence>
<dbReference type="Proteomes" id="UP000319449">
    <property type="component" value="Unassembled WGS sequence"/>
</dbReference>
<keyword evidence="12 14" id="KW-0378">Hydrolase</keyword>
<proteinExistence type="inferred from homology"/>
<dbReference type="EC" id="3.1.26.4" evidence="6 14"/>
<reference evidence="18 19" key="1">
    <citation type="submission" date="2019-07" db="EMBL/GenBank/DDBJ databases">
        <title>Genomic Encyclopedia of Archaeal and Bacterial Type Strains, Phase II (KMG-II): from individual species to whole genera.</title>
        <authorList>
            <person name="Goeker M."/>
        </authorList>
    </citation>
    <scope>NUCLEOTIDE SEQUENCE [LARGE SCALE GENOMIC DNA]</scope>
    <source>
        <strain evidence="18 19">ATCC BAA-1139</strain>
    </source>
</reference>
<dbReference type="CDD" id="cd07182">
    <property type="entry name" value="RNase_HII_bacteria_HII_like"/>
    <property type="match status" value="1"/>
</dbReference>
<dbReference type="NCBIfam" id="NF000594">
    <property type="entry name" value="PRK00015.1-1"/>
    <property type="match status" value="1"/>
</dbReference>
<dbReference type="SUPFAM" id="SSF53098">
    <property type="entry name" value="Ribonuclease H-like"/>
    <property type="match status" value="1"/>
</dbReference>
<accession>A0A562WR84</accession>
<feature type="binding site" evidence="14 15">
    <location>
        <position position="34"/>
    </location>
    <ligand>
        <name>a divalent metal cation</name>
        <dbReference type="ChEBI" id="CHEBI:60240"/>
    </ligand>
</feature>
<dbReference type="InterPro" id="IPR036397">
    <property type="entry name" value="RNaseH_sf"/>
</dbReference>
<dbReference type="EMBL" id="VLLN01000002">
    <property type="protein sequence ID" value="TWJ32919.1"/>
    <property type="molecule type" value="Genomic_DNA"/>
</dbReference>
<dbReference type="GO" id="GO:0032299">
    <property type="term" value="C:ribonuclease H2 complex"/>
    <property type="evidence" value="ECO:0007669"/>
    <property type="project" value="TreeGrafter"/>
</dbReference>
<dbReference type="FunFam" id="3.30.420.10:FF:000006">
    <property type="entry name" value="Ribonuclease HII"/>
    <property type="match status" value="1"/>
</dbReference>
<dbReference type="AlphaFoldDB" id="A0A562WR84"/>
<dbReference type="RefSeq" id="WP_145017442.1">
    <property type="nucleotide sequence ID" value="NZ_VLLN01000002.1"/>
</dbReference>
<dbReference type="GO" id="GO:0006298">
    <property type="term" value="P:mismatch repair"/>
    <property type="evidence" value="ECO:0007669"/>
    <property type="project" value="TreeGrafter"/>
</dbReference>
<comment type="subcellular location">
    <subcellularLocation>
        <location evidence="4 14">Cytoplasm</location>
    </subcellularLocation>
</comment>
<evidence type="ECO:0000259" key="17">
    <source>
        <dbReference type="PROSITE" id="PS51975"/>
    </source>
</evidence>
<dbReference type="GO" id="GO:0043137">
    <property type="term" value="P:DNA replication, removal of RNA primer"/>
    <property type="evidence" value="ECO:0007669"/>
    <property type="project" value="TreeGrafter"/>
</dbReference>
<keyword evidence="13 14" id="KW-0464">Manganese</keyword>
<keyword evidence="19" id="KW-1185">Reference proteome</keyword>
<evidence type="ECO:0000256" key="13">
    <source>
        <dbReference type="ARBA" id="ARBA00023211"/>
    </source>
</evidence>
<organism evidence="18 19">
    <name type="scientific">Geobacter argillaceus</name>
    <dbReference type="NCBI Taxonomy" id="345631"/>
    <lineage>
        <taxon>Bacteria</taxon>
        <taxon>Pseudomonadati</taxon>
        <taxon>Thermodesulfobacteriota</taxon>
        <taxon>Desulfuromonadia</taxon>
        <taxon>Geobacterales</taxon>
        <taxon>Geobacteraceae</taxon>
        <taxon>Geobacter</taxon>
    </lineage>
</organism>
<protein>
    <recommendedName>
        <fullName evidence="7 14">Ribonuclease HII</fullName>
        <shortName evidence="14">RNase HII</shortName>
        <ecNumber evidence="6 14">3.1.26.4</ecNumber>
    </recommendedName>
</protein>
<dbReference type="HAMAP" id="MF_00052_B">
    <property type="entry name" value="RNase_HII_B"/>
    <property type="match status" value="1"/>
</dbReference>
<comment type="caution">
    <text evidence="18">The sequence shown here is derived from an EMBL/GenBank/DDBJ whole genome shotgun (WGS) entry which is preliminary data.</text>
</comment>
<feature type="binding site" evidence="14 15">
    <location>
        <position position="33"/>
    </location>
    <ligand>
        <name>a divalent metal cation</name>
        <dbReference type="ChEBI" id="CHEBI:60240"/>
    </ligand>
</feature>
<dbReference type="GO" id="GO:0004523">
    <property type="term" value="F:RNA-DNA hybrid ribonuclease activity"/>
    <property type="evidence" value="ECO:0007669"/>
    <property type="project" value="UniProtKB-UniRule"/>
</dbReference>
<evidence type="ECO:0000256" key="12">
    <source>
        <dbReference type="ARBA" id="ARBA00022801"/>
    </source>
</evidence>
<dbReference type="GO" id="GO:0030145">
    <property type="term" value="F:manganese ion binding"/>
    <property type="evidence" value="ECO:0007669"/>
    <property type="project" value="UniProtKB-UniRule"/>
</dbReference>
<evidence type="ECO:0000256" key="5">
    <source>
        <dbReference type="ARBA" id="ARBA00007383"/>
    </source>
</evidence>
<evidence type="ECO:0000256" key="4">
    <source>
        <dbReference type="ARBA" id="ARBA00004496"/>
    </source>
</evidence>
<comment type="catalytic activity">
    <reaction evidence="1 14 15 16">
        <text>Endonucleolytic cleavage to 5'-phosphomonoester.</text>
        <dbReference type="EC" id="3.1.26.4"/>
    </reaction>
</comment>
<evidence type="ECO:0000256" key="16">
    <source>
        <dbReference type="RuleBase" id="RU003515"/>
    </source>
</evidence>
<dbReference type="GO" id="GO:0003723">
    <property type="term" value="F:RNA binding"/>
    <property type="evidence" value="ECO:0007669"/>
    <property type="project" value="UniProtKB-UniRule"/>
</dbReference>
<comment type="function">
    <text evidence="3 14 16">Endonuclease that specifically degrades the RNA of RNA-DNA hybrids.</text>
</comment>
<evidence type="ECO:0000256" key="3">
    <source>
        <dbReference type="ARBA" id="ARBA00004065"/>
    </source>
</evidence>
<evidence type="ECO:0000313" key="18">
    <source>
        <dbReference type="EMBL" id="TWJ32919.1"/>
    </source>
</evidence>
<evidence type="ECO:0000256" key="10">
    <source>
        <dbReference type="ARBA" id="ARBA00022723"/>
    </source>
</evidence>
<gene>
    <name evidence="14" type="primary">rnhB</name>
    <name evidence="18" type="ORF">JN12_00329</name>
</gene>
<dbReference type="InterPro" id="IPR022898">
    <property type="entry name" value="RNase_HII"/>
</dbReference>
<evidence type="ECO:0000256" key="2">
    <source>
        <dbReference type="ARBA" id="ARBA00001946"/>
    </source>
</evidence>
<dbReference type="PANTHER" id="PTHR10954:SF18">
    <property type="entry name" value="RIBONUCLEASE HII"/>
    <property type="match status" value="1"/>
</dbReference>
<dbReference type="InterPro" id="IPR024567">
    <property type="entry name" value="RNase_HII/HIII_dom"/>
</dbReference>
<name>A0A562WR84_9BACT</name>
<dbReference type="NCBIfam" id="NF000595">
    <property type="entry name" value="PRK00015.1-3"/>
    <property type="match status" value="1"/>
</dbReference>
<keyword evidence="9 14" id="KW-0540">Nuclease</keyword>
<keyword evidence="10 14" id="KW-0479">Metal-binding</keyword>
<dbReference type="Gene3D" id="3.30.420.10">
    <property type="entry name" value="Ribonuclease H-like superfamily/Ribonuclease H"/>
    <property type="match status" value="1"/>
</dbReference>
<comment type="similarity">
    <text evidence="5 14 16">Belongs to the RNase HII family.</text>
</comment>
<dbReference type="InterPro" id="IPR012337">
    <property type="entry name" value="RNaseH-like_sf"/>
</dbReference>
<comment type="cofactor">
    <cofactor evidence="14 15">
        <name>Mn(2+)</name>
        <dbReference type="ChEBI" id="CHEBI:29035"/>
    </cofactor>
    <cofactor evidence="14 15">
        <name>Mg(2+)</name>
        <dbReference type="ChEBI" id="CHEBI:18420"/>
    </cofactor>
    <text evidence="14 15">Manganese or magnesium. Binds 1 divalent metal ion per monomer in the absence of substrate. May bind a second metal ion after substrate binding.</text>
</comment>
<dbReference type="GO" id="GO:0005737">
    <property type="term" value="C:cytoplasm"/>
    <property type="evidence" value="ECO:0007669"/>
    <property type="project" value="UniProtKB-SubCell"/>
</dbReference>
<feature type="binding site" evidence="14 15">
    <location>
        <position position="125"/>
    </location>
    <ligand>
        <name>a divalent metal cation</name>
        <dbReference type="ChEBI" id="CHEBI:60240"/>
    </ligand>
</feature>
<keyword evidence="8 14" id="KW-0963">Cytoplasm</keyword>
<keyword evidence="11 14" id="KW-0255">Endonuclease</keyword>
<evidence type="ECO:0000256" key="7">
    <source>
        <dbReference type="ARBA" id="ARBA00019179"/>
    </source>
</evidence>
<evidence type="ECO:0000256" key="15">
    <source>
        <dbReference type="PROSITE-ProRule" id="PRU01319"/>
    </source>
</evidence>
<evidence type="ECO:0000313" key="19">
    <source>
        <dbReference type="Proteomes" id="UP000319449"/>
    </source>
</evidence>
<dbReference type="InterPro" id="IPR001352">
    <property type="entry name" value="RNase_HII/HIII"/>
</dbReference>
<dbReference type="PANTHER" id="PTHR10954">
    <property type="entry name" value="RIBONUCLEASE H2 SUBUNIT A"/>
    <property type="match status" value="1"/>
</dbReference>
<comment type="cofactor">
    <cofactor evidence="2">
        <name>Mg(2+)</name>
        <dbReference type="ChEBI" id="CHEBI:18420"/>
    </cofactor>
</comment>